<reference evidence="3" key="1">
    <citation type="submission" date="2022-08" db="EMBL/GenBank/DDBJ databases">
        <title>Novel sulphate-reducing endosymbionts in the free-living metamonad Anaeramoeba.</title>
        <authorList>
            <person name="Jerlstrom-Hultqvist J."/>
            <person name="Cepicka I."/>
            <person name="Gallot-Lavallee L."/>
            <person name="Salas-Leiva D."/>
            <person name="Curtis B.A."/>
            <person name="Zahonova K."/>
            <person name="Pipaliya S."/>
            <person name="Dacks J."/>
            <person name="Roger A.J."/>
        </authorList>
    </citation>
    <scope>NUCLEOTIDE SEQUENCE</scope>
    <source>
        <strain evidence="3">Busselton2</strain>
    </source>
</reference>
<dbReference type="CDD" id="cd18186">
    <property type="entry name" value="BTB_POZ_ZBTB_KLHL-like"/>
    <property type="match status" value="1"/>
</dbReference>
<protein>
    <submittedName>
        <fullName evidence="3">Regulator of chromosome condensation</fullName>
    </submittedName>
</protein>
<evidence type="ECO:0000259" key="2">
    <source>
        <dbReference type="PROSITE" id="PS50097"/>
    </source>
</evidence>
<sequence length="619" mass="71395">MSQEECKVFFGGCSNVPVLCGEQKKNFRGLMPCSQIQDHGLVRKVVCGEDFSKKGFLIWKGKNKLKIIFPHGKPIDYLLKNEQIKDVQSGYSTFLILTKSGKVFSLARKQNSYHSEIPLEDPEKSNYDQIRPVPFFNEEKNNRKVKSLSMVGWSNYFLCENGDLYGNGYNSGRLGDGTSNDHKNIPILIYKKVTRVFGGVQGYHFFFTTESNELFGCGSNKDDLLSLNLGDNILINTPRKVPDWNANEIQDIHCKNCSILITKEGKTYGCGSGEYNGIGQKKTVFTEIPLLKDKNVIKLTGGNLFSLVLTSENELYGWGLQEMIALKYDSGHDEKYLSNLSTIEKSKMPRKITLPQIFQKSTIPLDFSCGPSTFFIFPNNKTNSLSIDFKNLFESKRYYDSKLIITNENENKQNKQIQIHKFIVEFRTVLKIEQINKLLNKNNINKNEIQTFLKWVYFDQKNNCVLLGKVLNALNMTYPPENKLKNDVLKLYQDEDSKDFKILVKIDDEEEEEEEEQFEEIPVHKLILLTRSGLFREMFDNLTENEKEINQIKDYSGKSIESLEILIKYFYTDSIVLTADDDPQLIVEELEDSIEYYQLNKSSNLNLELKKIKKQFNLL</sequence>
<dbReference type="InterPro" id="IPR011333">
    <property type="entry name" value="SKP1/BTB/POZ_sf"/>
</dbReference>
<accession>A0AAV7Z1P8</accession>
<comment type="caution">
    <text evidence="3">The sequence shown here is derived from an EMBL/GenBank/DDBJ whole genome shotgun (WGS) entry which is preliminary data.</text>
</comment>
<feature type="repeat" description="RCC1" evidence="1">
    <location>
        <begin position="265"/>
        <end position="312"/>
    </location>
</feature>
<dbReference type="EMBL" id="JANTQA010000042">
    <property type="protein sequence ID" value="KAJ3434550.1"/>
    <property type="molecule type" value="Genomic_DNA"/>
</dbReference>
<feature type="domain" description="BTB" evidence="2">
    <location>
        <begin position="498"/>
        <end position="579"/>
    </location>
</feature>
<dbReference type="Proteomes" id="UP001146793">
    <property type="component" value="Unassembled WGS sequence"/>
</dbReference>
<dbReference type="Pfam" id="PF00651">
    <property type="entry name" value="BTB"/>
    <property type="match status" value="1"/>
</dbReference>
<dbReference type="SUPFAM" id="SSF54695">
    <property type="entry name" value="POZ domain"/>
    <property type="match status" value="1"/>
</dbReference>
<dbReference type="GO" id="GO:0005085">
    <property type="term" value="F:guanyl-nucleotide exchange factor activity"/>
    <property type="evidence" value="ECO:0007669"/>
    <property type="project" value="TreeGrafter"/>
</dbReference>
<dbReference type="PROSITE" id="PS50097">
    <property type="entry name" value="BTB"/>
    <property type="match status" value="1"/>
</dbReference>
<dbReference type="AlphaFoldDB" id="A0AAV7Z1P8"/>
<dbReference type="PANTHER" id="PTHR45982:SF1">
    <property type="entry name" value="REGULATOR OF CHROMOSOME CONDENSATION"/>
    <property type="match status" value="1"/>
</dbReference>
<dbReference type="InterPro" id="IPR009091">
    <property type="entry name" value="RCC1/BLIP-II"/>
</dbReference>
<dbReference type="SUPFAM" id="SSF50985">
    <property type="entry name" value="RCC1/BLIP-II"/>
    <property type="match status" value="1"/>
</dbReference>
<dbReference type="Gene3D" id="3.30.710.10">
    <property type="entry name" value="Potassium Channel Kv1.1, Chain A"/>
    <property type="match status" value="1"/>
</dbReference>
<organism evidence="3 4">
    <name type="scientific">Anaeramoeba flamelloides</name>
    <dbReference type="NCBI Taxonomy" id="1746091"/>
    <lineage>
        <taxon>Eukaryota</taxon>
        <taxon>Metamonada</taxon>
        <taxon>Anaeramoebidae</taxon>
        <taxon>Anaeramoeba</taxon>
    </lineage>
</organism>
<dbReference type="PROSITE" id="PS50012">
    <property type="entry name" value="RCC1_3"/>
    <property type="match status" value="1"/>
</dbReference>
<evidence type="ECO:0000313" key="4">
    <source>
        <dbReference type="Proteomes" id="UP001146793"/>
    </source>
</evidence>
<dbReference type="InterPro" id="IPR051553">
    <property type="entry name" value="Ran_GTPase-activating"/>
</dbReference>
<evidence type="ECO:0000256" key="1">
    <source>
        <dbReference type="PROSITE-ProRule" id="PRU00235"/>
    </source>
</evidence>
<dbReference type="InterPro" id="IPR000408">
    <property type="entry name" value="Reg_chr_condens"/>
</dbReference>
<proteinExistence type="predicted"/>
<dbReference type="PANTHER" id="PTHR45982">
    <property type="entry name" value="REGULATOR OF CHROMOSOME CONDENSATION"/>
    <property type="match status" value="1"/>
</dbReference>
<gene>
    <name evidence="3" type="ORF">M0812_01668</name>
</gene>
<dbReference type="GO" id="GO:0005737">
    <property type="term" value="C:cytoplasm"/>
    <property type="evidence" value="ECO:0007669"/>
    <property type="project" value="TreeGrafter"/>
</dbReference>
<dbReference type="Gene3D" id="2.130.10.30">
    <property type="entry name" value="Regulator of chromosome condensation 1/beta-lactamase-inhibitor protein II"/>
    <property type="match status" value="1"/>
</dbReference>
<evidence type="ECO:0000313" key="3">
    <source>
        <dbReference type="EMBL" id="KAJ3434550.1"/>
    </source>
</evidence>
<dbReference type="InterPro" id="IPR000210">
    <property type="entry name" value="BTB/POZ_dom"/>
</dbReference>
<name>A0AAV7Z1P8_9EUKA</name>